<dbReference type="EMBL" id="FNAS01000002">
    <property type="protein sequence ID" value="SDD99789.1"/>
    <property type="molecule type" value="Genomic_DNA"/>
</dbReference>
<dbReference type="STRING" id="1071918.SAMN05421544_10225"/>
<name>A0A1G6ZAT2_9FLAO</name>
<sequence>MKPYKKLLLVLFFLSATAISVFAQNTYIDPTVTLALKLYSDNLKKEQNKMVEQQTKLQRAQGWVASQVLLANKIQDKVYKGLSTVSGFMSNSLQAKSIYDNLERCKMYSDRISKVVREHPQYAVFGAKATSESYETILEIISEVNETLKGGTNNLATAGDRYRMLSRLEDKTALLKIQLLGIALAIERAVNVGFWQSINPFQGYINTDKSIVENIFHKYKILTY</sequence>
<keyword evidence="3" id="KW-1185">Reference proteome</keyword>
<keyword evidence="1" id="KW-0732">Signal</keyword>
<dbReference type="RefSeq" id="WP_176763213.1">
    <property type="nucleotide sequence ID" value="NZ_FNAS01000002.1"/>
</dbReference>
<reference evidence="2 3" key="1">
    <citation type="submission" date="2016-10" db="EMBL/GenBank/DDBJ databases">
        <authorList>
            <person name="de Groot N.N."/>
        </authorList>
    </citation>
    <scope>NUCLEOTIDE SEQUENCE [LARGE SCALE GENOMIC DNA]</scope>
    <source>
        <strain evidence="2 3">DSM 24015</strain>
    </source>
</reference>
<evidence type="ECO:0000313" key="3">
    <source>
        <dbReference type="Proteomes" id="UP000198517"/>
    </source>
</evidence>
<evidence type="ECO:0000256" key="1">
    <source>
        <dbReference type="SAM" id="SignalP"/>
    </source>
</evidence>
<feature type="chain" id="PRO_5011466323" description="Type IV pili methyl-accepting chemotaxis transducer N-term" evidence="1">
    <location>
        <begin position="24"/>
        <end position="224"/>
    </location>
</feature>
<feature type="signal peptide" evidence="1">
    <location>
        <begin position="1"/>
        <end position="23"/>
    </location>
</feature>
<gene>
    <name evidence="2" type="ORF">SAMN05421544_10225</name>
</gene>
<dbReference type="AlphaFoldDB" id="A0A1G6ZAT2"/>
<evidence type="ECO:0008006" key="4">
    <source>
        <dbReference type="Google" id="ProtNLM"/>
    </source>
</evidence>
<proteinExistence type="predicted"/>
<evidence type="ECO:0000313" key="2">
    <source>
        <dbReference type="EMBL" id="SDD99789.1"/>
    </source>
</evidence>
<dbReference type="Proteomes" id="UP000198517">
    <property type="component" value="Unassembled WGS sequence"/>
</dbReference>
<accession>A0A1G6ZAT2</accession>
<organism evidence="2 3">
    <name type="scientific">Riemerella columbipharyngis</name>
    <dbReference type="NCBI Taxonomy" id="1071918"/>
    <lineage>
        <taxon>Bacteria</taxon>
        <taxon>Pseudomonadati</taxon>
        <taxon>Bacteroidota</taxon>
        <taxon>Flavobacteriia</taxon>
        <taxon>Flavobacteriales</taxon>
        <taxon>Weeksellaceae</taxon>
        <taxon>Riemerella</taxon>
    </lineage>
</organism>
<protein>
    <recommendedName>
        <fullName evidence="4">Type IV pili methyl-accepting chemotaxis transducer N-term</fullName>
    </recommendedName>
</protein>